<dbReference type="EMBL" id="JAXIOK010000016">
    <property type="protein sequence ID" value="KAK4753314.1"/>
    <property type="molecule type" value="Genomic_DNA"/>
</dbReference>
<keyword evidence="2" id="KW-1185">Reference proteome</keyword>
<reference evidence="1 2" key="1">
    <citation type="journal article" date="2023" name="Hortic Res">
        <title>Pangenome of water caltrop reveals structural variations and asymmetric subgenome divergence after allopolyploidization.</title>
        <authorList>
            <person name="Zhang X."/>
            <person name="Chen Y."/>
            <person name="Wang L."/>
            <person name="Yuan Y."/>
            <person name="Fang M."/>
            <person name="Shi L."/>
            <person name="Lu R."/>
            <person name="Comes H.P."/>
            <person name="Ma Y."/>
            <person name="Chen Y."/>
            <person name="Huang G."/>
            <person name="Zhou Y."/>
            <person name="Zheng Z."/>
            <person name="Qiu Y."/>
        </authorList>
    </citation>
    <scope>NUCLEOTIDE SEQUENCE [LARGE SCALE GENOMIC DNA]</scope>
    <source>
        <tissue evidence="1">Roots</tissue>
    </source>
</reference>
<protein>
    <submittedName>
        <fullName evidence="1">Uncharacterized protein</fullName>
    </submittedName>
</protein>
<evidence type="ECO:0000313" key="2">
    <source>
        <dbReference type="Proteomes" id="UP001345219"/>
    </source>
</evidence>
<dbReference type="Proteomes" id="UP001345219">
    <property type="component" value="Chromosome 16"/>
</dbReference>
<dbReference type="AlphaFoldDB" id="A0AAN7JUK8"/>
<organism evidence="1 2">
    <name type="scientific">Trapa incisa</name>
    <dbReference type="NCBI Taxonomy" id="236973"/>
    <lineage>
        <taxon>Eukaryota</taxon>
        <taxon>Viridiplantae</taxon>
        <taxon>Streptophyta</taxon>
        <taxon>Embryophyta</taxon>
        <taxon>Tracheophyta</taxon>
        <taxon>Spermatophyta</taxon>
        <taxon>Magnoliopsida</taxon>
        <taxon>eudicotyledons</taxon>
        <taxon>Gunneridae</taxon>
        <taxon>Pentapetalae</taxon>
        <taxon>rosids</taxon>
        <taxon>malvids</taxon>
        <taxon>Myrtales</taxon>
        <taxon>Lythraceae</taxon>
        <taxon>Trapa</taxon>
    </lineage>
</organism>
<comment type="caution">
    <text evidence="1">The sequence shown here is derived from an EMBL/GenBank/DDBJ whole genome shotgun (WGS) entry which is preliminary data.</text>
</comment>
<sequence>MHAREKLEPNSCHPTQHSYLMYFASILRESTQPHKISLLQARTRFHNFSEQQNKSSSTQKIEEKTPLIINILRLHGNFQREKQEIKKNHDVECHMEFHLSPKSEPLKKEINQKTATKITIC</sequence>
<name>A0AAN7JUK8_9MYRT</name>
<evidence type="ECO:0000313" key="1">
    <source>
        <dbReference type="EMBL" id="KAK4753314.1"/>
    </source>
</evidence>
<proteinExistence type="predicted"/>
<accession>A0AAN7JUK8</accession>
<gene>
    <name evidence="1" type="ORF">SAY87_022112</name>
</gene>